<dbReference type="STRING" id="109895.A0A507DUL3"/>
<dbReference type="InterPro" id="IPR017927">
    <property type="entry name" value="FAD-bd_FR_type"/>
</dbReference>
<dbReference type="GO" id="GO:0006811">
    <property type="term" value="P:monoatomic ion transport"/>
    <property type="evidence" value="ECO:0007669"/>
    <property type="project" value="UniProtKB-KW"/>
</dbReference>
<proteinExistence type="predicted"/>
<dbReference type="InterPro" id="IPR039261">
    <property type="entry name" value="FNR_nucleotide-bd"/>
</dbReference>
<evidence type="ECO:0000256" key="4">
    <source>
        <dbReference type="ARBA" id="ARBA00023002"/>
    </source>
</evidence>
<dbReference type="Pfam" id="PF08022">
    <property type="entry name" value="FAD_binding_8"/>
    <property type="match status" value="1"/>
</dbReference>
<evidence type="ECO:0000259" key="9">
    <source>
        <dbReference type="PROSITE" id="PS51384"/>
    </source>
</evidence>
<dbReference type="Gene3D" id="3.40.50.80">
    <property type="entry name" value="Nucleotide-binding domain of ferredoxin-NADP reductase (FNR) module"/>
    <property type="match status" value="1"/>
</dbReference>
<evidence type="ECO:0000256" key="1">
    <source>
        <dbReference type="ARBA" id="ARBA00004141"/>
    </source>
</evidence>
<dbReference type="SFLD" id="SFLDS00052">
    <property type="entry name" value="Ferric_Reductase_Domain"/>
    <property type="match status" value="1"/>
</dbReference>
<dbReference type="GO" id="GO:0016491">
    <property type="term" value="F:oxidoreductase activity"/>
    <property type="evidence" value="ECO:0007669"/>
    <property type="project" value="UniProtKB-KW"/>
</dbReference>
<evidence type="ECO:0000256" key="6">
    <source>
        <dbReference type="ARBA" id="ARBA00023136"/>
    </source>
</evidence>
<feature type="region of interest" description="Disordered" evidence="7">
    <location>
        <begin position="140"/>
        <end position="161"/>
    </location>
</feature>
<evidence type="ECO:0000256" key="5">
    <source>
        <dbReference type="ARBA" id="ARBA00023065"/>
    </source>
</evidence>
<keyword evidence="5" id="KW-0813">Transport</keyword>
<dbReference type="InterPro" id="IPR050369">
    <property type="entry name" value="RBOH/FRE"/>
</dbReference>
<dbReference type="EMBL" id="QEAQ01000124">
    <property type="protein sequence ID" value="TPX55161.1"/>
    <property type="molecule type" value="Genomic_DNA"/>
</dbReference>
<comment type="caution">
    <text evidence="10">The sequence shown here is derived from an EMBL/GenBank/DDBJ whole genome shotgun (WGS) entry which is preliminary data.</text>
</comment>
<reference evidence="10 11" key="1">
    <citation type="journal article" date="2019" name="Sci. Rep.">
        <title>Comparative genomics of chytrid fungi reveal insights into the obligate biotrophic and pathogenic lifestyle of Synchytrium endobioticum.</title>
        <authorList>
            <person name="van de Vossenberg B.T.L.H."/>
            <person name="Warris S."/>
            <person name="Nguyen H.D.T."/>
            <person name="van Gent-Pelzer M.P.E."/>
            <person name="Joly D.L."/>
            <person name="van de Geest H.C."/>
            <person name="Bonants P.J.M."/>
            <person name="Smith D.S."/>
            <person name="Levesque C.A."/>
            <person name="van der Lee T.A.J."/>
        </authorList>
    </citation>
    <scope>NUCLEOTIDE SEQUENCE [LARGE SCALE GENOMIC DNA]</scope>
    <source>
        <strain evidence="10 11">CBS 809.83</strain>
    </source>
</reference>
<keyword evidence="5" id="KW-0406">Ion transport</keyword>
<dbReference type="Proteomes" id="UP000318582">
    <property type="component" value="Unassembled WGS sequence"/>
</dbReference>
<protein>
    <recommendedName>
        <fullName evidence="9">FAD-binding FR-type domain-containing protein</fullName>
    </recommendedName>
</protein>
<keyword evidence="4" id="KW-0560">Oxidoreductase</keyword>
<comment type="subcellular location">
    <subcellularLocation>
        <location evidence="1">Membrane</location>
        <topology evidence="1">Multi-pass membrane protein</topology>
    </subcellularLocation>
</comment>
<evidence type="ECO:0000313" key="11">
    <source>
        <dbReference type="Proteomes" id="UP000318582"/>
    </source>
</evidence>
<feature type="transmembrane region" description="Helical" evidence="8">
    <location>
        <begin position="101"/>
        <end position="121"/>
    </location>
</feature>
<sequence>MAPTTIKSSIQTHPSRFVFRVAILLSVLSIVAVALLRQIQSYKCWSQTCTERAKYAYENLVTVWTFYAWLAVTTGAVYFAQRWEWGSITVFKIGNYRISRLRLLAILAPLLLQVLIFAYWWDAANRMRYAAKVAELANPSPAGGHHHRRHAAEHGQGSSSSNGTMTGADIMHIDIPFTFDIFCSNMFRAAAHPVAVQLALTLLPVSRQGILSSLLKIDYDTSLEFHRWSGTLVVIFGLLHGSGHELPGYIKKGFVAQLENRFKPAENYRGAVVLTGYVTVFVFLWVGLNSFPRLRRANFSWFYINHLLAWVAIAMSFIHASPMLYLALPAVLFYMVDAAVRVYNRSNTCHITSVKLEECGYLRVEIAGWNVPYQPGQWISLKIPALSKTMWHPFTIASSYGPSASSTDPVIPVQVIHDEYLVTDKNGGAKKTTYKKSRDIIFGSDTITLVIKPTAREGRWTSSLLRLWERSRDNEGFCPIKVFIDGPHGTFPPRFLSSPHIITIAGGSGIPGALSIANHVLDSNTSQSVDFVWTAREAGAERLSSLQDLQRHNILQTAGHHSCSFNLSADGRLDINDKMRRMLERFSDADSVSVYTCGPTSLTDAVVDAVNVCRKGRRGRIMVHTEGYER</sequence>
<dbReference type="CDD" id="cd06186">
    <property type="entry name" value="NOX_Duox_like_FAD_NADP"/>
    <property type="match status" value="1"/>
</dbReference>
<dbReference type="PANTHER" id="PTHR11972">
    <property type="entry name" value="NADPH OXIDASE"/>
    <property type="match status" value="1"/>
</dbReference>
<evidence type="ECO:0000256" key="7">
    <source>
        <dbReference type="SAM" id="MobiDB-lite"/>
    </source>
</evidence>
<keyword evidence="11" id="KW-1185">Reference proteome</keyword>
<dbReference type="SFLD" id="SFLDG01168">
    <property type="entry name" value="Ferric_reductase_subgroup_(FRE"/>
    <property type="match status" value="1"/>
</dbReference>
<dbReference type="AlphaFoldDB" id="A0A507DUL3"/>
<feature type="transmembrane region" description="Helical" evidence="8">
    <location>
        <begin position="17"/>
        <end position="36"/>
    </location>
</feature>
<dbReference type="InterPro" id="IPR013130">
    <property type="entry name" value="Fe3_Rdtase_TM_dom"/>
</dbReference>
<feature type="transmembrane region" description="Helical" evidence="8">
    <location>
        <begin position="61"/>
        <end position="80"/>
    </location>
</feature>
<evidence type="ECO:0000256" key="8">
    <source>
        <dbReference type="SAM" id="Phobius"/>
    </source>
</evidence>
<keyword evidence="2 8" id="KW-0812">Transmembrane</keyword>
<dbReference type="Pfam" id="PF01794">
    <property type="entry name" value="Ferric_reduct"/>
    <property type="match status" value="1"/>
</dbReference>
<dbReference type="PROSITE" id="PS51384">
    <property type="entry name" value="FAD_FR"/>
    <property type="match status" value="1"/>
</dbReference>
<keyword evidence="6 8" id="KW-0472">Membrane</keyword>
<dbReference type="SUPFAM" id="SSF63380">
    <property type="entry name" value="Riboflavin synthase domain-like"/>
    <property type="match status" value="1"/>
</dbReference>
<accession>A0A507DUL3</accession>
<dbReference type="InterPro" id="IPR017938">
    <property type="entry name" value="Riboflavin_synthase-like_b-brl"/>
</dbReference>
<name>A0A507DUL3_9FUNG</name>
<dbReference type="InterPro" id="IPR013112">
    <property type="entry name" value="FAD-bd_8"/>
</dbReference>
<evidence type="ECO:0000256" key="2">
    <source>
        <dbReference type="ARBA" id="ARBA00022692"/>
    </source>
</evidence>
<feature type="transmembrane region" description="Helical" evidence="8">
    <location>
        <begin position="300"/>
        <end position="318"/>
    </location>
</feature>
<keyword evidence="3 8" id="KW-1133">Transmembrane helix</keyword>
<evidence type="ECO:0000256" key="3">
    <source>
        <dbReference type="ARBA" id="ARBA00022989"/>
    </source>
</evidence>
<gene>
    <name evidence="10" type="ORF">PhCBS80983_g05556</name>
</gene>
<organism evidence="10 11">
    <name type="scientific">Powellomyces hirtus</name>
    <dbReference type="NCBI Taxonomy" id="109895"/>
    <lineage>
        <taxon>Eukaryota</taxon>
        <taxon>Fungi</taxon>
        <taxon>Fungi incertae sedis</taxon>
        <taxon>Chytridiomycota</taxon>
        <taxon>Chytridiomycota incertae sedis</taxon>
        <taxon>Chytridiomycetes</taxon>
        <taxon>Spizellomycetales</taxon>
        <taxon>Powellomycetaceae</taxon>
        <taxon>Powellomyces</taxon>
    </lineage>
</organism>
<dbReference type="SUPFAM" id="SSF52343">
    <property type="entry name" value="Ferredoxin reductase-like, C-terminal NADP-linked domain"/>
    <property type="match status" value="1"/>
</dbReference>
<feature type="transmembrane region" description="Helical" evidence="8">
    <location>
        <begin position="268"/>
        <end position="288"/>
    </location>
</feature>
<feature type="domain" description="FAD-binding FR-type" evidence="9">
    <location>
        <begin position="329"/>
        <end position="494"/>
    </location>
</feature>
<evidence type="ECO:0000313" key="10">
    <source>
        <dbReference type="EMBL" id="TPX55161.1"/>
    </source>
</evidence>
<dbReference type="GO" id="GO:0005886">
    <property type="term" value="C:plasma membrane"/>
    <property type="evidence" value="ECO:0007669"/>
    <property type="project" value="TreeGrafter"/>
</dbReference>